<organism evidence="1">
    <name type="scientific">Solanum chacoense</name>
    <name type="common">Chaco potato</name>
    <dbReference type="NCBI Taxonomy" id="4108"/>
    <lineage>
        <taxon>Eukaryota</taxon>
        <taxon>Viridiplantae</taxon>
        <taxon>Streptophyta</taxon>
        <taxon>Embryophyta</taxon>
        <taxon>Tracheophyta</taxon>
        <taxon>Spermatophyta</taxon>
        <taxon>Magnoliopsida</taxon>
        <taxon>eudicotyledons</taxon>
        <taxon>Gunneridae</taxon>
        <taxon>Pentapetalae</taxon>
        <taxon>asterids</taxon>
        <taxon>lamiids</taxon>
        <taxon>Solanales</taxon>
        <taxon>Solanaceae</taxon>
        <taxon>Solanoideae</taxon>
        <taxon>Solaneae</taxon>
        <taxon>Solanum</taxon>
    </lineage>
</organism>
<sequence>MYWWEDAGIQWKNQGSLSWPCTANMKKVENNNKDIIKRNGLKHYEKHIGCIKIFLLENILFKERRLILVDKKCKYEI</sequence>
<dbReference type="EMBL" id="GEDG01028095">
    <property type="protein sequence ID" value="JAP13408.1"/>
    <property type="molecule type" value="Transcribed_RNA"/>
</dbReference>
<evidence type="ECO:0000313" key="1">
    <source>
        <dbReference type="EMBL" id="JAP13408.1"/>
    </source>
</evidence>
<protein>
    <submittedName>
        <fullName evidence="1">Putative ovule protein</fullName>
    </submittedName>
</protein>
<accession>A0A0V0H117</accession>
<proteinExistence type="predicted"/>
<reference evidence="1" key="1">
    <citation type="submission" date="2015-12" db="EMBL/GenBank/DDBJ databases">
        <title>Gene expression during late stages of embryo sac development: a critical building block for successful pollen-pistil interactions.</title>
        <authorList>
            <person name="Liu Y."/>
            <person name="Joly V."/>
            <person name="Sabar M."/>
            <person name="Matton D.P."/>
        </authorList>
    </citation>
    <scope>NUCLEOTIDE SEQUENCE</scope>
</reference>
<name>A0A0V0H117_SOLCH</name>
<dbReference type="AlphaFoldDB" id="A0A0V0H117"/>